<dbReference type="Pfam" id="PF01066">
    <property type="entry name" value="CDP-OH_P_transf"/>
    <property type="match status" value="1"/>
</dbReference>
<dbReference type="GO" id="GO:0016020">
    <property type="term" value="C:membrane"/>
    <property type="evidence" value="ECO:0007669"/>
    <property type="project" value="InterPro"/>
</dbReference>
<feature type="transmembrane region" description="Helical" evidence="1">
    <location>
        <begin position="147"/>
        <end position="168"/>
    </location>
</feature>
<dbReference type="RefSeq" id="WP_163283051.1">
    <property type="nucleotide sequence ID" value="NZ_JAAGVY010000002.1"/>
</dbReference>
<keyword evidence="1" id="KW-0472">Membrane</keyword>
<dbReference type="InterPro" id="IPR000462">
    <property type="entry name" value="CDP-OH_P_trans"/>
</dbReference>
<organism evidence="2 3">
    <name type="scientific">Cryomorpha ignava</name>
    <dbReference type="NCBI Taxonomy" id="101383"/>
    <lineage>
        <taxon>Bacteria</taxon>
        <taxon>Pseudomonadati</taxon>
        <taxon>Bacteroidota</taxon>
        <taxon>Flavobacteriia</taxon>
        <taxon>Flavobacteriales</taxon>
        <taxon>Cryomorphaceae</taxon>
        <taxon>Cryomorpha</taxon>
    </lineage>
</organism>
<accession>A0A7K3WLJ2</accession>
<protein>
    <submittedName>
        <fullName evidence="2">CDP-alcohol phosphatidyltransferase</fullName>
    </submittedName>
</protein>
<keyword evidence="1" id="KW-0812">Transmembrane</keyword>
<comment type="caution">
    <text evidence="2">The sequence shown here is derived from an EMBL/GenBank/DDBJ whole genome shotgun (WGS) entry which is preliminary data.</text>
</comment>
<feature type="transmembrane region" description="Helical" evidence="1">
    <location>
        <begin position="64"/>
        <end position="86"/>
    </location>
</feature>
<feature type="transmembrane region" description="Helical" evidence="1">
    <location>
        <begin position="92"/>
        <end position="111"/>
    </location>
</feature>
<dbReference type="EMBL" id="JAAGVY010000002">
    <property type="protein sequence ID" value="NEN22344.1"/>
    <property type="molecule type" value="Genomic_DNA"/>
</dbReference>
<gene>
    <name evidence="2" type="ORF">G3O08_02360</name>
</gene>
<evidence type="ECO:0000313" key="3">
    <source>
        <dbReference type="Proteomes" id="UP000486602"/>
    </source>
</evidence>
<keyword evidence="2" id="KW-0808">Transferase</keyword>
<dbReference type="Gene3D" id="1.20.120.1760">
    <property type="match status" value="1"/>
</dbReference>
<keyword evidence="1" id="KW-1133">Transmembrane helix</keyword>
<name>A0A7K3WLJ2_9FLAO</name>
<keyword evidence="3" id="KW-1185">Reference proteome</keyword>
<feature type="transmembrane region" description="Helical" evidence="1">
    <location>
        <begin position="7"/>
        <end position="25"/>
    </location>
</feature>
<evidence type="ECO:0000256" key="1">
    <source>
        <dbReference type="SAM" id="Phobius"/>
    </source>
</evidence>
<proteinExistence type="predicted"/>
<dbReference type="InterPro" id="IPR043130">
    <property type="entry name" value="CDP-OH_PTrfase_TM_dom"/>
</dbReference>
<dbReference type="Proteomes" id="UP000486602">
    <property type="component" value="Unassembled WGS sequence"/>
</dbReference>
<dbReference type="GO" id="GO:0016780">
    <property type="term" value="F:phosphotransferase activity, for other substituted phosphate groups"/>
    <property type="evidence" value="ECO:0007669"/>
    <property type="project" value="InterPro"/>
</dbReference>
<evidence type="ECO:0000313" key="2">
    <source>
        <dbReference type="EMBL" id="NEN22344.1"/>
    </source>
</evidence>
<dbReference type="AlphaFoldDB" id="A0A7K3WLJ2"/>
<feature type="transmembrane region" description="Helical" evidence="1">
    <location>
        <begin position="31"/>
        <end position="52"/>
    </location>
</feature>
<reference evidence="2 3" key="1">
    <citation type="submission" date="2020-02" db="EMBL/GenBank/DDBJ databases">
        <title>Out from the shadows clarifying the taxonomy of the family Cryomorphaceae and related taxa by utilizing the GTDB taxonomic framework.</title>
        <authorList>
            <person name="Bowman J.P."/>
        </authorList>
    </citation>
    <scope>NUCLEOTIDE SEQUENCE [LARGE SCALE GENOMIC DNA]</scope>
    <source>
        <strain evidence="2 3">QSSC 1-22</strain>
    </source>
</reference>
<dbReference type="GO" id="GO:0008654">
    <property type="term" value="P:phospholipid biosynthetic process"/>
    <property type="evidence" value="ECO:0007669"/>
    <property type="project" value="InterPro"/>
</dbReference>
<sequence length="200" mass="22698">MNRIPFLLVYSRILIAVIIAVLALTKVVNHTIWIVVLMSIGLITDVFDGIIARNLNVSTEKLRIWDSNVDQFFWIITIGSIFYLNSDFVKENIMWIGIIIILELLCYLISYLKFEKSIATHSLQAKLWTLILLVFLIDLALNATSQIPFFSCILIGATSRIEIILIIVKLKKWTTDVPSVFAVSKINAGIPIKKNKLFSS</sequence>
<feature type="transmembrane region" description="Helical" evidence="1">
    <location>
        <begin position="123"/>
        <end position="141"/>
    </location>
</feature>